<dbReference type="PANTHER" id="PTHR24379:SF121">
    <property type="entry name" value="C2H2-TYPE DOMAIN-CONTAINING PROTEIN"/>
    <property type="match status" value="1"/>
</dbReference>
<dbReference type="EMBL" id="JAFNEN010000153">
    <property type="protein sequence ID" value="KAG8191729.1"/>
    <property type="molecule type" value="Genomic_DNA"/>
</dbReference>
<evidence type="ECO:0000256" key="5">
    <source>
        <dbReference type="PROSITE-ProRule" id="PRU00042"/>
    </source>
</evidence>
<proteinExistence type="predicted"/>
<evidence type="ECO:0000256" key="4">
    <source>
        <dbReference type="ARBA" id="ARBA00022833"/>
    </source>
</evidence>
<reference evidence="8 9" key="1">
    <citation type="journal article" date="2022" name="Nat. Ecol. Evol.">
        <title>A masculinizing supergene underlies an exaggerated male reproductive morph in a spider.</title>
        <authorList>
            <person name="Hendrickx F."/>
            <person name="De Corte Z."/>
            <person name="Sonet G."/>
            <person name="Van Belleghem S.M."/>
            <person name="Kostlbacher S."/>
            <person name="Vangestel C."/>
        </authorList>
    </citation>
    <scope>NUCLEOTIDE SEQUENCE [LARGE SCALE GENOMIC DNA]</scope>
    <source>
        <strain evidence="8">W744_W776</strain>
    </source>
</reference>
<dbReference type="AlphaFoldDB" id="A0AAV6V4X7"/>
<accession>A0AAV6V4X7</accession>
<dbReference type="Pfam" id="PF00096">
    <property type="entry name" value="zf-C2H2"/>
    <property type="match status" value="1"/>
</dbReference>
<keyword evidence="9" id="KW-1185">Reference proteome</keyword>
<dbReference type="InterPro" id="IPR013087">
    <property type="entry name" value="Znf_C2H2_type"/>
</dbReference>
<feature type="domain" description="C2H2-type" evidence="7">
    <location>
        <begin position="116"/>
        <end position="143"/>
    </location>
</feature>
<gene>
    <name evidence="8" type="ORF">JTE90_008793</name>
</gene>
<dbReference type="InterPro" id="IPR022755">
    <property type="entry name" value="Znf_C2H2_jaz"/>
</dbReference>
<evidence type="ECO:0000256" key="3">
    <source>
        <dbReference type="ARBA" id="ARBA00022771"/>
    </source>
</evidence>
<dbReference type="SMART" id="SM00355">
    <property type="entry name" value="ZnF_C2H2"/>
    <property type="match status" value="4"/>
</dbReference>
<comment type="caution">
    <text evidence="8">The sequence shown here is derived from an EMBL/GenBank/DDBJ whole genome shotgun (WGS) entry which is preliminary data.</text>
</comment>
<feature type="domain" description="C2H2-type" evidence="7">
    <location>
        <begin position="172"/>
        <end position="198"/>
    </location>
</feature>
<dbReference type="GO" id="GO:0008270">
    <property type="term" value="F:zinc ion binding"/>
    <property type="evidence" value="ECO:0007669"/>
    <property type="project" value="UniProtKB-KW"/>
</dbReference>
<evidence type="ECO:0000256" key="2">
    <source>
        <dbReference type="ARBA" id="ARBA00022737"/>
    </source>
</evidence>
<dbReference type="Pfam" id="PF12171">
    <property type="entry name" value="zf-C2H2_jaz"/>
    <property type="match status" value="1"/>
</dbReference>
<dbReference type="Pfam" id="PF13894">
    <property type="entry name" value="zf-C2H2_4"/>
    <property type="match status" value="1"/>
</dbReference>
<dbReference type="PROSITE" id="PS00028">
    <property type="entry name" value="ZINC_FINGER_C2H2_1"/>
    <property type="match status" value="3"/>
</dbReference>
<keyword evidence="2" id="KW-0677">Repeat</keyword>
<sequence>MACILCAELWTGYQEYEKPTEQIPVELLPFLSKRPGLCIFESKPAAPSPKQQKVTVTPRPQQPPQRSQGKEKPMNPPESNQAYHCEFCPFVANSIQQFKLHLDQHKNAPPQQQNVAQCQICLQVFKSTTALRSHMLTHTNTQQHVCQYCEKKFKTAATLRNHVRMLHLGEQHVCPICDKVFNNDTYFRRHMMSHQQQQ</sequence>
<name>A0AAV6V4X7_9ARAC</name>
<protein>
    <recommendedName>
        <fullName evidence="7">C2H2-type domain-containing protein</fullName>
    </recommendedName>
</protein>
<keyword evidence="3 5" id="KW-0863">Zinc-finger</keyword>
<feature type="domain" description="C2H2-type" evidence="7">
    <location>
        <begin position="144"/>
        <end position="172"/>
    </location>
</feature>
<dbReference type="PROSITE" id="PS50157">
    <property type="entry name" value="ZINC_FINGER_C2H2_2"/>
    <property type="match status" value="3"/>
</dbReference>
<evidence type="ECO:0000313" key="8">
    <source>
        <dbReference type="EMBL" id="KAG8191729.1"/>
    </source>
</evidence>
<evidence type="ECO:0000313" key="9">
    <source>
        <dbReference type="Proteomes" id="UP000827092"/>
    </source>
</evidence>
<feature type="region of interest" description="Disordered" evidence="6">
    <location>
        <begin position="42"/>
        <end position="78"/>
    </location>
</feature>
<evidence type="ECO:0000256" key="1">
    <source>
        <dbReference type="ARBA" id="ARBA00022723"/>
    </source>
</evidence>
<evidence type="ECO:0000256" key="6">
    <source>
        <dbReference type="SAM" id="MobiDB-lite"/>
    </source>
</evidence>
<keyword evidence="4" id="KW-0862">Zinc</keyword>
<evidence type="ECO:0000259" key="7">
    <source>
        <dbReference type="PROSITE" id="PS50157"/>
    </source>
</evidence>
<dbReference type="SUPFAM" id="SSF57667">
    <property type="entry name" value="beta-beta-alpha zinc fingers"/>
    <property type="match status" value="2"/>
</dbReference>
<dbReference type="Gene3D" id="3.30.160.60">
    <property type="entry name" value="Classic Zinc Finger"/>
    <property type="match status" value="2"/>
</dbReference>
<keyword evidence="1" id="KW-0479">Metal-binding</keyword>
<dbReference type="Proteomes" id="UP000827092">
    <property type="component" value="Unassembled WGS sequence"/>
</dbReference>
<dbReference type="PANTHER" id="PTHR24379">
    <property type="entry name" value="KRAB AND ZINC FINGER DOMAIN-CONTAINING"/>
    <property type="match status" value="1"/>
</dbReference>
<organism evidence="8 9">
    <name type="scientific">Oedothorax gibbosus</name>
    <dbReference type="NCBI Taxonomy" id="931172"/>
    <lineage>
        <taxon>Eukaryota</taxon>
        <taxon>Metazoa</taxon>
        <taxon>Ecdysozoa</taxon>
        <taxon>Arthropoda</taxon>
        <taxon>Chelicerata</taxon>
        <taxon>Arachnida</taxon>
        <taxon>Araneae</taxon>
        <taxon>Araneomorphae</taxon>
        <taxon>Entelegynae</taxon>
        <taxon>Araneoidea</taxon>
        <taxon>Linyphiidae</taxon>
        <taxon>Erigoninae</taxon>
        <taxon>Oedothorax</taxon>
    </lineage>
</organism>
<dbReference type="InterPro" id="IPR036236">
    <property type="entry name" value="Znf_C2H2_sf"/>
</dbReference>
<feature type="compositionally biased region" description="Low complexity" evidence="6">
    <location>
        <begin position="51"/>
        <end position="67"/>
    </location>
</feature>